<dbReference type="eggNOG" id="COG1762">
    <property type="taxonomic scope" value="Bacteria"/>
</dbReference>
<keyword evidence="9" id="KW-1185">Reference proteome</keyword>
<dbReference type="InterPro" id="IPR016152">
    <property type="entry name" value="PTrfase/Anion_transptr"/>
</dbReference>
<dbReference type="Gene3D" id="1.20.1740.10">
    <property type="entry name" value="Amino acid/polyamine transporter I"/>
    <property type="match status" value="1"/>
</dbReference>
<dbReference type="InterPro" id="IPR002178">
    <property type="entry name" value="PTS_EIIA_type-2_dom"/>
</dbReference>
<feature type="transmembrane region" description="Helical" evidence="6">
    <location>
        <begin position="319"/>
        <end position="337"/>
    </location>
</feature>
<protein>
    <submittedName>
        <fullName evidence="8">Phosphoenolpyruvate-dependent sugar phosphotransferase system EIIA 2</fullName>
    </submittedName>
</protein>
<dbReference type="EMBL" id="ATHI01000002">
    <property type="protein sequence ID" value="EPR35720.1"/>
    <property type="molecule type" value="Genomic_DNA"/>
</dbReference>
<dbReference type="Pfam" id="PF00359">
    <property type="entry name" value="PTS_EIIA_2"/>
    <property type="match status" value="1"/>
</dbReference>
<feature type="transmembrane region" description="Helical" evidence="6">
    <location>
        <begin position="222"/>
        <end position="246"/>
    </location>
</feature>
<dbReference type="PROSITE" id="PS51094">
    <property type="entry name" value="PTS_EIIA_TYPE_2"/>
    <property type="match status" value="1"/>
</dbReference>
<evidence type="ECO:0000256" key="5">
    <source>
        <dbReference type="ARBA" id="ARBA00023136"/>
    </source>
</evidence>
<evidence type="ECO:0000313" key="9">
    <source>
        <dbReference type="Proteomes" id="UP000014975"/>
    </source>
</evidence>
<dbReference type="Gene3D" id="3.40.930.10">
    <property type="entry name" value="Mannitol-specific EII, Chain A"/>
    <property type="match status" value="1"/>
</dbReference>
<dbReference type="GO" id="GO:0022857">
    <property type="term" value="F:transmembrane transporter activity"/>
    <property type="evidence" value="ECO:0007669"/>
    <property type="project" value="InterPro"/>
</dbReference>
<feature type="transmembrane region" description="Helical" evidence="6">
    <location>
        <begin position="376"/>
        <end position="396"/>
    </location>
</feature>
<accession>S7TGJ5</accession>
<sequence>MKEANLKKSIGLFGVFSIAAGAMISSGVFVLPGLAHADAGPGVVVSYLVAGLFAATGMLSVAEIVTAMPKAGGDYFFITRTMGPAVGTVAGLLTWFALALKTSFALVGLTAFAMPLFGPSWVVDPRLVGMAACLVFLGLNLIGTREAGGVQNLLVIGLLAAMCWYVFAGMPHVQAQRLVPLAPHGWHAVFSVAGLVFVSYGGLLAIASVAEEVRDPGRDIPLGMFLALIVVAIAYTLVVLVTSGVLDDEVLDMSLTPISDGAAVFMGRPGVMVMSAAAILAFVSTANAGLMAASRYLFALSRDDYLPHGLSSLNTRFGTPHNALFLTTLLIASSLFLELTVLVQAASTVFILTYILSNLCLIVLRESRLPTYRPLFVAPFYPWVQIAGIGGALILLTEMGAGALLTSAALTGAGLFFYWFYGRIRSHREFALLHLVERVSRREISAGHLENELGEILRERDVTAMDRFDHLVERALVLDVTGGMDTNEMFSFVAERVEDVHGISRHEVLRQLTVCCEDGIDVIVPEVAVAHVDVSEREGFLEMVAVRNVDGVHFPDGRVMAFFLVLSSEDERRFYIQAVAALAQIIADVEFEGKWRRAKNETSLRHLLLIGERRRLLE</sequence>
<evidence type="ECO:0000313" key="8">
    <source>
        <dbReference type="EMBL" id="EPR35720.1"/>
    </source>
</evidence>
<feature type="transmembrane region" description="Helical" evidence="6">
    <location>
        <begin position="47"/>
        <end position="68"/>
    </location>
</feature>
<reference evidence="8 9" key="1">
    <citation type="journal article" date="2013" name="Genome Announc.">
        <title>Draft genome sequences for three mercury-methylating, sulfate-reducing bacteria.</title>
        <authorList>
            <person name="Brown S.D."/>
            <person name="Hurt R.A.Jr."/>
            <person name="Gilmour C.C."/>
            <person name="Elias D.A."/>
        </authorList>
    </citation>
    <scope>NUCLEOTIDE SEQUENCE [LARGE SCALE GENOMIC DNA]</scope>
    <source>
        <strain evidence="8 9">DSM 16529</strain>
    </source>
</reference>
<keyword evidence="8" id="KW-0670">Pyruvate</keyword>
<dbReference type="InterPro" id="IPR050367">
    <property type="entry name" value="APC_superfamily"/>
</dbReference>
<keyword evidence="5 6" id="KW-0472">Membrane</keyword>
<dbReference type="InterPro" id="IPR002293">
    <property type="entry name" value="AA/rel_permease1"/>
</dbReference>
<evidence type="ECO:0000256" key="2">
    <source>
        <dbReference type="ARBA" id="ARBA00022475"/>
    </source>
</evidence>
<evidence type="ECO:0000256" key="6">
    <source>
        <dbReference type="SAM" id="Phobius"/>
    </source>
</evidence>
<dbReference type="RefSeq" id="WP_020885710.1">
    <property type="nucleotide sequence ID" value="NZ_ATHI01000002.1"/>
</dbReference>
<feature type="transmembrane region" description="Helical" evidence="6">
    <location>
        <begin position="126"/>
        <end position="143"/>
    </location>
</feature>
<evidence type="ECO:0000256" key="3">
    <source>
        <dbReference type="ARBA" id="ARBA00022692"/>
    </source>
</evidence>
<evidence type="ECO:0000256" key="4">
    <source>
        <dbReference type="ARBA" id="ARBA00022989"/>
    </source>
</evidence>
<feature type="transmembrane region" description="Helical" evidence="6">
    <location>
        <begin position="402"/>
        <end position="421"/>
    </location>
</feature>
<dbReference type="Proteomes" id="UP000014975">
    <property type="component" value="Unassembled WGS sequence"/>
</dbReference>
<gene>
    <name evidence="8" type="ORF">dsat_1824</name>
</gene>
<organism evidence="8 9">
    <name type="scientific">Alkalidesulfovibrio alkalitolerans DSM 16529</name>
    <dbReference type="NCBI Taxonomy" id="1121439"/>
    <lineage>
        <taxon>Bacteria</taxon>
        <taxon>Pseudomonadati</taxon>
        <taxon>Thermodesulfobacteriota</taxon>
        <taxon>Desulfovibrionia</taxon>
        <taxon>Desulfovibrionales</taxon>
        <taxon>Desulfovibrionaceae</taxon>
        <taxon>Alkalidesulfovibrio</taxon>
    </lineage>
</organism>
<name>S7TGJ5_9BACT</name>
<keyword evidence="4 6" id="KW-1133">Transmembrane helix</keyword>
<feature type="transmembrane region" description="Helical" evidence="6">
    <location>
        <begin position="188"/>
        <end position="210"/>
    </location>
</feature>
<feature type="transmembrane region" description="Helical" evidence="6">
    <location>
        <begin position="343"/>
        <end position="364"/>
    </location>
</feature>
<dbReference type="PANTHER" id="PTHR42770:SF7">
    <property type="entry name" value="MEMBRANE PROTEIN"/>
    <property type="match status" value="1"/>
</dbReference>
<keyword evidence="3 6" id="KW-0812">Transmembrane</keyword>
<dbReference type="OrthoDB" id="127638at2"/>
<comment type="caution">
    <text evidence="8">The sequence shown here is derived from an EMBL/GenBank/DDBJ whole genome shotgun (WGS) entry which is preliminary data.</text>
</comment>
<keyword evidence="2" id="KW-1003">Cell membrane</keyword>
<feature type="transmembrane region" description="Helical" evidence="6">
    <location>
        <begin position="150"/>
        <end position="168"/>
    </location>
</feature>
<dbReference type="GO" id="GO:0016740">
    <property type="term" value="F:transferase activity"/>
    <property type="evidence" value="ECO:0007669"/>
    <property type="project" value="UniProtKB-KW"/>
</dbReference>
<evidence type="ECO:0000256" key="1">
    <source>
        <dbReference type="ARBA" id="ARBA00004651"/>
    </source>
</evidence>
<dbReference type="STRING" id="1121439.dsat_1824"/>
<evidence type="ECO:0000259" key="7">
    <source>
        <dbReference type="PROSITE" id="PS51094"/>
    </source>
</evidence>
<dbReference type="eggNOG" id="COG0531">
    <property type="taxonomic scope" value="Bacteria"/>
</dbReference>
<dbReference type="GO" id="GO:0005886">
    <property type="term" value="C:plasma membrane"/>
    <property type="evidence" value="ECO:0007669"/>
    <property type="project" value="UniProtKB-SubCell"/>
</dbReference>
<dbReference type="PATRIC" id="fig|1121439.3.peg.208"/>
<dbReference type="PANTHER" id="PTHR42770">
    <property type="entry name" value="AMINO ACID TRANSPORTER-RELATED"/>
    <property type="match status" value="1"/>
</dbReference>
<dbReference type="AlphaFoldDB" id="S7TGJ5"/>
<comment type="subcellular location">
    <subcellularLocation>
        <location evidence="1">Cell membrane</location>
        <topology evidence="1">Multi-pass membrane protein</topology>
    </subcellularLocation>
</comment>
<feature type="domain" description="PTS EIIA type-2" evidence="7">
    <location>
        <begin position="469"/>
        <end position="611"/>
    </location>
</feature>
<dbReference type="Pfam" id="PF13520">
    <property type="entry name" value="AA_permease_2"/>
    <property type="match status" value="1"/>
</dbReference>
<feature type="transmembrane region" description="Helical" evidence="6">
    <location>
        <begin position="273"/>
        <end position="298"/>
    </location>
</feature>
<keyword evidence="8" id="KW-0808">Transferase</keyword>
<proteinExistence type="predicted"/>